<keyword evidence="4 6" id="KW-0472">Membrane</keyword>
<name>A0ABT3Q2M1_9BACT</name>
<proteinExistence type="predicted"/>
<dbReference type="NCBIfam" id="TIGR01352">
    <property type="entry name" value="tonB_Cterm"/>
    <property type="match status" value="1"/>
</dbReference>
<dbReference type="Gene3D" id="3.30.1150.10">
    <property type="match status" value="1"/>
</dbReference>
<keyword evidence="2 6" id="KW-0812">Transmembrane</keyword>
<sequence length="275" mass="31002">MEFPSLHEEDRFALQITGGVHVVLVIIFLLYTFNIQTTARPSFIEVEFGELQSGMPAEYAEEQNEEVATRPDPSETEPENPDPEQQEPVEEQQETTNEPLKPVDAPDETEEIQDEEVVTTPETDKVDPEQETAEQETQEEVTVPPKTEEDEVQQEGAETSGDAQGNTGELNADQGTGNEQQKSAPYELQWEGDIERAPMVQPLPDNTTGSEATITIRFEVKPNGTLGQIIPLKKMNAELEREVMQTLRSWRFSRLPSSVPQRSQWGTITFRFVLE</sequence>
<evidence type="ECO:0000256" key="3">
    <source>
        <dbReference type="ARBA" id="ARBA00022989"/>
    </source>
</evidence>
<dbReference type="InterPro" id="IPR006260">
    <property type="entry name" value="TonB/TolA_C"/>
</dbReference>
<evidence type="ECO:0000256" key="6">
    <source>
        <dbReference type="SAM" id="Phobius"/>
    </source>
</evidence>
<evidence type="ECO:0000256" key="2">
    <source>
        <dbReference type="ARBA" id="ARBA00022692"/>
    </source>
</evidence>
<feature type="transmembrane region" description="Helical" evidence="6">
    <location>
        <begin position="12"/>
        <end position="33"/>
    </location>
</feature>
<accession>A0ABT3Q2M1</accession>
<dbReference type="EMBL" id="JAJNDC010000005">
    <property type="protein sequence ID" value="MCW9714359.1"/>
    <property type="molecule type" value="Genomic_DNA"/>
</dbReference>
<dbReference type="Proteomes" id="UP001207337">
    <property type="component" value="Unassembled WGS sequence"/>
</dbReference>
<evidence type="ECO:0000256" key="4">
    <source>
        <dbReference type="ARBA" id="ARBA00023136"/>
    </source>
</evidence>
<feature type="region of interest" description="Disordered" evidence="5">
    <location>
        <begin position="58"/>
        <end position="184"/>
    </location>
</feature>
<feature type="compositionally biased region" description="Polar residues" evidence="5">
    <location>
        <begin position="161"/>
        <end position="183"/>
    </location>
</feature>
<evidence type="ECO:0000256" key="5">
    <source>
        <dbReference type="SAM" id="MobiDB-lite"/>
    </source>
</evidence>
<feature type="compositionally biased region" description="Acidic residues" evidence="5">
    <location>
        <begin position="129"/>
        <end position="139"/>
    </location>
</feature>
<comment type="caution">
    <text evidence="7">The sequence shown here is derived from an EMBL/GenBank/DDBJ whole genome shotgun (WGS) entry which is preliminary data.</text>
</comment>
<keyword evidence="3 6" id="KW-1133">Transmembrane helix</keyword>
<feature type="compositionally biased region" description="Acidic residues" evidence="5">
    <location>
        <begin position="74"/>
        <end position="93"/>
    </location>
</feature>
<keyword evidence="8" id="KW-1185">Reference proteome</keyword>
<evidence type="ECO:0000256" key="1">
    <source>
        <dbReference type="ARBA" id="ARBA00004167"/>
    </source>
</evidence>
<reference evidence="7 8" key="1">
    <citation type="submission" date="2021-11" db="EMBL/GenBank/DDBJ databases">
        <title>Aliifidinibius sp. nov., a new bacterium isolated from saline soil.</title>
        <authorList>
            <person name="Galisteo C."/>
            <person name="De La Haba R."/>
            <person name="Sanchez-Porro C."/>
            <person name="Ventosa A."/>
        </authorList>
    </citation>
    <scope>NUCLEOTIDE SEQUENCE [LARGE SCALE GENOMIC DNA]</scope>
    <source>
        <strain evidence="7 8">KACC 190600</strain>
    </source>
</reference>
<gene>
    <name evidence="7" type="ORF">LQ318_15730</name>
</gene>
<organism evidence="7 8">
    <name type="scientific">Fodinibius salicampi</name>
    <dbReference type="NCBI Taxonomy" id="1920655"/>
    <lineage>
        <taxon>Bacteria</taxon>
        <taxon>Pseudomonadati</taxon>
        <taxon>Balneolota</taxon>
        <taxon>Balneolia</taxon>
        <taxon>Balneolales</taxon>
        <taxon>Balneolaceae</taxon>
        <taxon>Fodinibius</taxon>
    </lineage>
</organism>
<comment type="subcellular location">
    <subcellularLocation>
        <location evidence="1">Membrane</location>
        <topology evidence="1">Single-pass membrane protein</topology>
    </subcellularLocation>
</comment>
<evidence type="ECO:0000313" key="7">
    <source>
        <dbReference type="EMBL" id="MCW9714359.1"/>
    </source>
</evidence>
<feature type="compositionally biased region" description="Acidic residues" evidence="5">
    <location>
        <begin position="105"/>
        <end position="117"/>
    </location>
</feature>
<protein>
    <submittedName>
        <fullName evidence="7">TonB family protein</fullName>
    </submittedName>
</protein>
<evidence type="ECO:0000313" key="8">
    <source>
        <dbReference type="Proteomes" id="UP001207337"/>
    </source>
</evidence>
<dbReference type="RefSeq" id="WP_265791593.1">
    <property type="nucleotide sequence ID" value="NZ_BAABRS010000005.1"/>
</dbReference>